<proteinExistence type="predicted"/>
<evidence type="ECO:0000256" key="1">
    <source>
        <dbReference type="SAM" id="Phobius"/>
    </source>
</evidence>
<accession>A0A6I4I909</accession>
<evidence type="ECO:0008006" key="4">
    <source>
        <dbReference type="Google" id="ProtNLM"/>
    </source>
</evidence>
<sequence length="60" mass="6831">MKTWLKRLGVAGFLFFLIKGLIWLAIFFFGFKACNKEQTKKTGKLSRPASDVITSYSARV</sequence>
<reference evidence="2 3" key="1">
    <citation type="submission" date="2019-12" db="EMBL/GenBank/DDBJ databases">
        <title>Mucilaginibacter sp. HME9299 genome sequencing and assembly.</title>
        <authorList>
            <person name="Kang H."/>
            <person name="Kim H."/>
            <person name="Joh K."/>
        </authorList>
    </citation>
    <scope>NUCLEOTIDE SEQUENCE [LARGE SCALE GENOMIC DNA]</scope>
    <source>
        <strain evidence="2 3">HME9299</strain>
    </source>
</reference>
<dbReference type="EMBL" id="WQLA01000001">
    <property type="protein sequence ID" value="MVN89936.1"/>
    <property type="molecule type" value="Genomic_DNA"/>
</dbReference>
<dbReference type="OrthoDB" id="1265103at2"/>
<name>A0A6I4I909_9SPHI</name>
<dbReference type="RefSeq" id="WP_157539724.1">
    <property type="nucleotide sequence ID" value="NZ_WQLA01000001.1"/>
</dbReference>
<evidence type="ECO:0000313" key="2">
    <source>
        <dbReference type="EMBL" id="MVN89936.1"/>
    </source>
</evidence>
<keyword evidence="1" id="KW-0812">Transmembrane</keyword>
<keyword evidence="1" id="KW-0472">Membrane</keyword>
<comment type="caution">
    <text evidence="2">The sequence shown here is derived from an EMBL/GenBank/DDBJ whole genome shotgun (WGS) entry which is preliminary data.</text>
</comment>
<protein>
    <recommendedName>
        <fullName evidence="4">DUF4492 domain-containing protein</fullName>
    </recommendedName>
</protein>
<feature type="transmembrane region" description="Helical" evidence="1">
    <location>
        <begin position="12"/>
        <end position="31"/>
    </location>
</feature>
<organism evidence="2 3">
    <name type="scientific">Mucilaginibacter aquatilis</name>
    <dbReference type="NCBI Taxonomy" id="1517760"/>
    <lineage>
        <taxon>Bacteria</taxon>
        <taxon>Pseudomonadati</taxon>
        <taxon>Bacteroidota</taxon>
        <taxon>Sphingobacteriia</taxon>
        <taxon>Sphingobacteriales</taxon>
        <taxon>Sphingobacteriaceae</taxon>
        <taxon>Mucilaginibacter</taxon>
    </lineage>
</organism>
<evidence type="ECO:0000313" key="3">
    <source>
        <dbReference type="Proteomes" id="UP000434850"/>
    </source>
</evidence>
<keyword evidence="3" id="KW-1185">Reference proteome</keyword>
<dbReference type="AlphaFoldDB" id="A0A6I4I909"/>
<dbReference type="Proteomes" id="UP000434850">
    <property type="component" value="Unassembled WGS sequence"/>
</dbReference>
<keyword evidence="1" id="KW-1133">Transmembrane helix</keyword>
<gene>
    <name evidence="2" type="ORF">GO816_02250</name>
</gene>